<protein>
    <submittedName>
        <fullName evidence="1">Uncharacterized protein</fullName>
    </submittedName>
</protein>
<organism evidence="1 2">
    <name type="scientific">Candidatus Methanobinarius endosymbioticus</name>
    <dbReference type="NCBI Taxonomy" id="2006182"/>
    <lineage>
        <taxon>Archaea</taxon>
        <taxon>Methanobacteriati</taxon>
        <taxon>Methanobacteriota</taxon>
        <taxon>Methanomada group</taxon>
        <taxon>Methanobacteria</taxon>
        <taxon>Methanobacteriales</taxon>
        <taxon>Methanobacteriaceae</taxon>
        <taxon>Candidatus Methanobinarius</taxon>
    </lineage>
</organism>
<evidence type="ECO:0000313" key="1">
    <source>
        <dbReference type="EMBL" id="RBQ23669.1"/>
    </source>
</evidence>
<dbReference type="EMBL" id="NIZT01000020">
    <property type="protein sequence ID" value="RBQ23669.1"/>
    <property type="molecule type" value="Genomic_DNA"/>
</dbReference>
<evidence type="ECO:0000313" key="2">
    <source>
        <dbReference type="Proteomes" id="UP000253099"/>
    </source>
</evidence>
<proteinExistence type="predicted"/>
<dbReference type="SUPFAM" id="SSF51126">
    <property type="entry name" value="Pectin lyase-like"/>
    <property type="match status" value="1"/>
</dbReference>
<dbReference type="AlphaFoldDB" id="A0A366MDU1"/>
<name>A0A366MDU1_9EURY</name>
<reference evidence="1 2" key="1">
    <citation type="submission" date="2018-06" db="EMBL/GenBank/DDBJ databases">
        <title>Genomic insight into two independent archaeal endosymbiosis events.</title>
        <authorList>
            <person name="Lind A.E."/>
            <person name="Lewis W.H."/>
            <person name="Spang A."/>
            <person name="Guy L."/>
            <person name="Embley M.T."/>
            <person name="Ettema T.J.G."/>
        </authorList>
    </citation>
    <scope>NUCLEOTIDE SEQUENCE [LARGE SCALE GENOMIC DNA]</scope>
    <source>
        <strain evidence="1">NOE</strain>
    </source>
</reference>
<comment type="caution">
    <text evidence="1">The sequence shown here is derived from an EMBL/GenBank/DDBJ whole genome shotgun (WGS) entry which is preliminary data.</text>
</comment>
<accession>A0A366MDU1</accession>
<dbReference type="InterPro" id="IPR011050">
    <property type="entry name" value="Pectin_lyase_fold/virulence"/>
</dbReference>
<dbReference type="Proteomes" id="UP000253099">
    <property type="component" value="Unassembled WGS sequence"/>
</dbReference>
<sequence length="116" mass="13034">MDKVSKSYEKKFNTVTYMQISIEDPITWYVNPMTNDIIYSLINLMRDGDVLFFGDGAYYGLSLNIDKSIYITGNVGNVLLVGNSSIDGIIVNIGNVNINNLNLSSYRTEINLNSYD</sequence>
<gene>
    <name evidence="1" type="ORF">ALNOE001_07240</name>
</gene>
<keyword evidence="2" id="KW-1185">Reference proteome</keyword>